<keyword evidence="4" id="KW-0862">Zinc</keyword>
<dbReference type="InterPro" id="IPR011032">
    <property type="entry name" value="GroES-like_sf"/>
</dbReference>
<gene>
    <name evidence="7" type="ORF">S03H2_07872</name>
</gene>
<comment type="similarity">
    <text evidence="2">Belongs to the zinc-containing alcohol dehydrogenase family.</text>
</comment>
<protein>
    <recommendedName>
        <fullName evidence="6">Alcohol dehydrogenase-like C-terminal domain-containing protein</fullName>
    </recommendedName>
</protein>
<dbReference type="InterPro" id="IPR013149">
    <property type="entry name" value="ADH-like_C"/>
</dbReference>
<dbReference type="GO" id="GO:0046872">
    <property type="term" value="F:metal ion binding"/>
    <property type="evidence" value="ECO:0007669"/>
    <property type="project" value="UniProtKB-KW"/>
</dbReference>
<feature type="non-terminal residue" evidence="7">
    <location>
        <position position="265"/>
    </location>
</feature>
<feature type="domain" description="Alcohol dehydrogenase-like C-terminal" evidence="6">
    <location>
        <begin position="191"/>
        <end position="258"/>
    </location>
</feature>
<organism evidence="7">
    <name type="scientific">marine sediment metagenome</name>
    <dbReference type="NCBI Taxonomy" id="412755"/>
    <lineage>
        <taxon>unclassified sequences</taxon>
        <taxon>metagenomes</taxon>
        <taxon>ecological metagenomes</taxon>
    </lineage>
</organism>
<evidence type="ECO:0000256" key="5">
    <source>
        <dbReference type="ARBA" id="ARBA00023002"/>
    </source>
</evidence>
<dbReference type="Gene3D" id="3.90.180.10">
    <property type="entry name" value="Medium-chain alcohol dehydrogenases, catalytic domain"/>
    <property type="match status" value="1"/>
</dbReference>
<comment type="caution">
    <text evidence="7">The sequence shown here is derived from an EMBL/GenBank/DDBJ whole genome shotgun (WGS) entry which is preliminary data.</text>
</comment>
<proteinExistence type="inferred from homology"/>
<dbReference type="PANTHER" id="PTHR43350:SF19">
    <property type="entry name" value="D-GULOSIDE 3-DEHYDROGENASE"/>
    <property type="match status" value="1"/>
</dbReference>
<dbReference type="InterPro" id="IPR036291">
    <property type="entry name" value="NAD(P)-bd_dom_sf"/>
</dbReference>
<evidence type="ECO:0000313" key="7">
    <source>
        <dbReference type="EMBL" id="GAH26657.1"/>
    </source>
</evidence>
<dbReference type="CDD" id="cd08255">
    <property type="entry name" value="2-desacetyl-2-hydroxyethyl_bacteriochlorophyllide_like"/>
    <property type="match status" value="1"/>
</dbReference>
<evidence type="ECO:0000256" key="2">
    <source>
        <dbReference type="ARBA" id="ARBA00008072"/>
    </source>
</evidence>
<evidence type="ECO:0000256" key="4">
    <source>
        <dbReference type="ARBA" id="ARBA00022833"/>
    </source>
</evidence>
<dbReference type="Pfam" id="PF00107">
    <property type="entry name" value="ADH_zinc_N"/>
    <property type="match status" value="1"/>
</dbReference>
<dbReference type="SUPFAM" id="SSF51735">
    <property type="entry name" value="NAD(P)-binding Rossmann-fold domains"/>
    <property type="match status" value="1"/>
</dbReference>
<keyword evidence="5" id="KW-0560">Oxidoreductase</keyword>
<name>X1E297_9ZZZZ</name>
<dbReference type="SUPFAM" id="SSF50129">
    <property type="entry name" value="GroES-like"/>
    <property type="match status" value="1"/>
</dbReference>
<accession>X1E297</accession>
<sequence>MKKLYINPKGQVVLKEVRDPQLQTIGAIVKTSFALISSGTELSAIKWKRLYNSSIIKQFLTSKYLRSKMFEELKKHSIRGLLKLFKIYKEKSILKNFENPLSDFSPLGYSCSGVVLESNDDIYKPQERVACAGSNHAEVIFSPKNLTCKIPENVSLEEAAFSTLGAIALHGIHRANTVAGEYVGVIGTGLIGLITIQLAKTSGAQVIAFDLINKRLNMARRLGADHICNPNYHNSVNLVNKFTNGKLLDTVIICATSKSSKPLEK</sequence>
<dbReference type="Gene3D" id="3.40.50.720">
    <property type="entry name" value="NAD(P)-binding Rossmann-like Domain"/>
    <property type="match status" value="1"/>
</dbReference>
<evidence type="ECO:0000259" key="6">
    <source>
        <dbReference type="Pfam" id="PF00107"/>
    </source>
</evidence>
<keyword evidence="3" id="KW-0479">Metal-binding</keyword>
<dbReference type="AlphaFoldDB" id="X1E297"/>
<dbReference type="GO" id="GO:0016491">
    <property type="term" value="F:oxidoreductase activity"/>
    <property type="evidence" value="ECO:0007669"/>
    <property type="project" value="UniProtKB-KW"/>
</dbReference>
<evidence type="ECO:0000256" key="3">
    <source>
        <dbReference type="ARBA" id="ARBA00022723"/>
    </source>
</evidence>
<dbReference type="PANTHER" id="PTHR43350">
    <property type="entry name" value="NAD-DEPENDENT ALCOHOL DEHYDROGENASE"/>
    <property type="match status" value="1"/>
</dbReference>
<reference evidence="7" key="1">
    <citation type="journal article" date="2014" name="Front. Microbiol.">
        <title>High frequency of phylogenetically diverse reductive dehalogenase-homologous genes in deep subseafloor sedimentary metagenomes.</title>
        <authorList>
            <person name="Kawai M."/>
            <person name="Futagami T."/>
            <person name="Toyoda A."/>
            <person name="Takaki Y."/>
            <person name="Nishi S."/>
            <person name="Hori S."/>
            <person name="Arai W."/>
            <person name="Tsubouchi T."/>
            <person name="Morono Y."/>
            <person name="Uchiyama I."/>
            <person name="Ito T."/>
            <person name="Fujiyama A."/>
            <person name="Inagaki F."/>
            <person name="Takami H."/>
        </authorList>
    </citation>
    <scope>NUCLEOTIDE SEQUENCE</scope>
    <source>
        <strain evidence="7">Expedition CK06-06</strain>
    </source>
</reference>
<evidence type="ECO:0000256" key="1">
    <source>
        <dbReference type="ARBA" id="ARBA00001947"/>
    </source>
</evidence>
<comment type="cofactor">
    <cofactor evidence="1">
        <name>Zn(2+)</name>
        <dbReference type="ChEBI" id="CHEBI:29105"/>
    </cofactor>
</comment>
<dbReference type="EMBL" id="BARU01003718">
    <property type="protein sequence ID" value="GAH26657.1"/>
    <property type="molecule type" value="Genomic_DNA"/>
</dbReference>